<sequence length="71" mass="7939">MTVGIYLSIPSFNFFVAIQNKPFVSYVLGGQSVTGFRCVKRLSWAGNRHLAQIFTTLLPPLAQNALIFHKI</sequence>
<dbReference type="Proteomes" id="UP000323521">
    <property type="component" value="Chromosome"/>
</dbReference>
<dbReference type="AlphaFoldDB" id="A0A3G1KQ08"/>
<keyword evidence="2" id="KW-1185">Reference proteome</keyword>
<evidence type="ECO:0000313" key="1">
    <source>
        <dbReference type="EMBL" id="ATW24563.1"/>
    </source>
</evidence>
<reference evidence="1 2" key="1">
    <citation type="submission" date="2016-10" db="EMBL/GenBank/DDBJ databases">
        <title>Complete Genome Sequence of Peptococcaceae strain DCMF.</title>
        <authorList>
            <person name="Edwards R.J."/>
            <person name="Holland S.I."/>
            <person name="Deshpande N.P."/>
            <person name="Wong Y.K."/>
            <person name="Ertan H."/>
            <person name="Manefield M."/>
            <person name="Russell T.L."/>
            <person name="Lee M.J."/>
        </authorList>
    </citation>
    <scope>NUCLEOTIDE SEQUENCE [LARGE SCALE GENOMIC DNA]</scope>
    <source>
        <strain evidence="1 2">DCMF</strain>
    </source>
</reference>
<dbReference type="KEGG" id="fwa:DCMF_06990"/>
<accession>A0A3G1KQ08</accession>
<name>A0A3G1KQ08_FORW1</name>
<organism evidence="1 2">
    <name type="scientific">Formimonas warabiya</name>
    <dbReference type="NCBI Taxonomy" id="1761012"/>
    <lineage>
        <taxon>Bacteria</taxon>
        <taxon>Bacillati</taxon>
        <taxon>Bacillota</taxon>
        <taxon>Clostridia</taxon>
        <taxon>Eubacteriales</taxon>
        <taxon>Peptococcaceae</taxon>
        <taxon>Candidatus Formimonas</taxon>
    </lineage>
</organism>
<proteinExistence type="predicted"/>
<evidence type="ECO:0000313" key="2">
    <source>
        <dbReference type="Proteomes" id="UP000323521"/>
    </source>
</evidence>
<gene>
    <name evidence="1" type="ORF">DCMF_06990</name>
</gene>
<dbReference type="EMBL" id="CP017634">
    <property type="protein sequence ID" value="ATW24563.1"/>
    <property type="molecule type" value="Genomic_DNA"/>
</dbReference>
<protein>
    <submittedName>
        <fullName evidence="1">Uncharacterized protein</fullName>
    </submittedName>
</protein>